<dbReference type="AlphaFoldDB" id="A0A8H7J789"/>
<name>A0A8H7J789_9PLEO</name>
<proteinExistence type="predicted"/>
<evidence type="ECO:0000256" key="2">
    <source>
        <dbReference type="ARBA" id="ARBA00023002"/>
    </source>
</evidence>
<evidence type="ECO:0000313" key="6">
    <source>
        <dbReference type="EMBL" id="KAF9697757.1"/>
    </source>
</evidence>
<dbReference type="PANTHER" id="PTHR43400:SF12">
    <property type="entry name" value="FUMARATE REDUCTASE"/>
    <property type="match status" value="1"/>
</dbReference>
<dbReference type="EMBL" id="RZGK01000007">
    <property type="protein sequence ID" value="KAF9697757.1"/>
    <property type="molecule type" value="Genomic_DNA"/>
</dbReference>
<keyword evidence="1" id="KW-0285">Flavoprotein</keyword>
<dbReference type="InterPro" id="IPR027477">
    <property type="entry name" value="Succ_DH/fumarate_Rdtase_cat_sf"/>
</dbReference>
<accession>A0A8H7J789</accession>
<dbReference type="InterPro" id="IPR036188">
    <property type="entry name" value="FAD/NAD-bd_sf"/>
</dbReference>
<keyword evidence="3" id="KW-0175">Coiled coil</keyword>
<evidence type="ECO:0000256" key="3">
    <source>
        <dbReference type="SAM" id="Coils"/>
    </source>
</evidence>
<reference evidence="6" key="2">
    <citation type="submission" date="2020-09" db="EMBL/GenBank/DDBJ databases">
        <title>Reference genome assembly for Australian Ascochyta lentis isolate Al4.</title>
        <authorList>
            <person name="Lee R.C."/>
            <person name="Farfan-Caceres L.M."/>
            <person name="Debler J.W."/>
            <person name="Williams A.H."/>
            <person name="Henares B.M."/>
        </authorList>
    </citation>
    <scope>NUCLEOTIDE SEQUENCE</scope>
    <source>
        <strain evidence="6">Al4</strain>
    </source>
</reference>
<evidence type="ECO:0000313" key="7">
    <source>
        <dbReference type="Proteomes" id="UP000651452"/>
    </source>
</evidence>
<dbReference type="Proteomes" id="UP000651452">
    <property type="component" value="Unassembled WGS sequence"/>
</dbReference>
<dbReference type="InterPro" id="IPR003953">
    <property type="entry name" value="FAD-dep_OxRdtase_2_FAD-bd"/>
</dbReference>
<feature type="domain" description="FAD-dependent oxidoreductase 2 FAD-binding" evidence="5">
    <location>
        <begin position="16"/>
        <end position="425"/>
    </location>
</feature>
<dbReference type="OrthoDB" id="10252157at2759"/>
<dbReference type="SUPFAM" id="SSF56425">
    <property type="entry name" value="Succinate dehydrogenase/fumarate reductase flavoprotein, catalytic domain"/>
    <property type="match status" value="1"/>
</dbReference>
<dbReference type="Gene3D" id="3.50.50.60">
    <property type="entry name" value="FAD/NAD(P)-binding domain"/>
    <property type="match status" value="1"/>
</dbReference>
<gene>
    <name evidence="6" type="ORF">EKO04_004408</name>
</gene>
<dbReference type="SUPFAM" id="SSF51905">
    <property type="entry name" value="FAD/NAD(P)-binding domain"/>
    <property type="match status" value="1"/>
</dbReference>
<keyword evidence="7" id="KW-1185">Reference proteome</keyword>
<dbReference type="GO" id="GO:0016491">
    <property type="term" value="F:oxidoreductase activity"/>
    <property type="evidence" value="ECO:0007669"/>
    <property type="project" value="UniProtKB-KW"/>
</dbReference>
<organism evidence="6 7">
    <name type="scientific">Ascochyta lentis</name>
    <dbReference type="NCBI Taxonomy" id="205686"/>
    <lineage>
        <taxon>Eukaryota</taxon>
        <taxon>Fungi</taxon>
        <taxon>Dikarya</taxon>
        <taxon>Ascomycota</taxon>
        <taxon>Pezizomycotina</taxon>
        <taxon>Dothideomycetes</taxon>
        <taxon>Pleosporomycetidae</taxon>
        <taxon>Pleosporales</taxon>
        <taxon>Pleosporineae</taxon>
        <taxon>Didymellaceae</taxon>
        <taxon>Ascochyta</taxon>
    </lineage>
</organism>
<dbReference type="InterPro" id="IPR050315">
    <property type="entry name" value="FAD-oxidoreductase_2"/>
</dbReference>
<dbReference type="PANTHER" id="PTHR43400">
    <property type="entry name" value="FUMARATE REDUCTASE"/>
    <property type="match status" value="1"/>
</dbReference>
<feature type="region of interest" description="Disordered" evidence="4">
    <location>
        <begin position="48"/>
        <end position="71"/>
    </location>
</feature>
<keyword evidence="2" id="KW-0560">Oxidoreductase</keyword>
<dbReference type="Pfam" id="PF00890">
    <property type="entry name" value="FAD_binding_2"/>
    <property type="match status" value="1"/>
</dbReference>
<evidence type="ECO:0000256" key="1">
    <source>
        <dbReference type="ARBA" id="ARBA00022630"/>
    </source>
</evidence>
<evidence type="ECO:0000256" key="4">
    <source>
        <dbReference type="SAM" id="MobiDB-lite"/>
    </source>
</evidence>
<evidence type="ECO:0000259" key="5">
    <source>
        <dbReference type="Pfam" id="PF00890"/>
    </source>
</evidence>
<protein>
    <recommendedName>
        <fullName evidence="5">FAD-dependent oxidoreductase 2 FAD-binding domain-containing protein</fullName>
    </recommendedName>
</protein>
<feature type="coiled-coil region" evidence="3">
    <location>
        <begin position="518"/>
        <end position="545"/>
    </location>
</feature>
<reference evidence="6" key="1">
    <citation type="submission" date="2018-12" db="EMBL/GenBank/DDBJ databases">
        <authorList>
            <person name="Syme R.A."/>
            <person name="Farfan-Caceres L."/>
            <person name="Lichtenzveig J."/>
        </authorList>
    </citation>
    <scope>NUCLEOTIDE SEQUENCE</scope>
    <source>
        <strain evidence="6">Al4</strain>
    </source>
</reference>
<dbReference type="Gene3D" id="3.90.700.10">
    <property type="entry name" value="Succinate dehydrogenase/fumarate reductase flavoprotein, catalytic domain"/>
    <property type="match status" value="1"/>
</dbReference>
<comment type="caution">
    <text evidence="6">The sequence shown here is derived from an EMBL/GenBank/DDBJ whole genome shotgun (WGS) entry which is preliminary data.</text>
</comment>
<sequence>MFSTILDDDMSSKCAIVVGSGLAGLSAASQLVKQNIAVRVLERAAKPGGNSIKASSGINGAPTKHQPVAEPEDAFYSDTVASAGKRMSSFTAERETLVRTLTEGSAGAVRWLSEEKGIDLSRVAQLGGHSYARTHRGAGPPPGFAIISALLKDLKQSHLFHLQTSCTVTKVLQEGKRVIGVEYLDANRNYEELHGPVIFASGGFGGDAKGLVSKYRPDLAGYPSTNDPRPGTQPLLTAAGAQVVDMDSVQVHPTGFVDPADPASPLKFLAAEVLRGEGGILLLEGKRFFNELDTRENVANAITSTPSISESPRQWEVQLVLDEATYNAAKSHVDFYISKGLIRKTTISELGAGAFETMKQYAETVSNGTDVFKRGFFGHWGLTAPTPESVVYVGTVTPIIHYTMGGVLINEKSEVLSTGNRPIEDMSQLQETSELLNIFPGLAIHASPTPNTDILLHHLEQTYLKHRQALVEFITDIDDIITIDAEDDEALGEDVDAAFHSVEDIDRSIDLLVEKRRKAECVFDVDELSQQIQQAEEAQGQWMQVIREGRARWLGEM</sequence>